<dbReference type="RefSeq" id="WP_225554719.1">
    <property type="nucleotide sequence ID" value="NZ_JADEYP010000032.1"/>
</dbReference>
<comment type="caution">
    <text evidence="4">The sequence shown here is derived from an EMBL/GenBank/DDBJ whole genome shotgun (WGS) entry which is preliminary data.</text>
</comment>
<dbReference type="InterPro" id="IPR050109">
    <property type="entry name" value="HTH-type_TetR-like_transc_reg"/>
</dbReference>
<dbReference type="Gene3D" id="1.10.357.10">
    <property type="entry name" value="Tetracycline Repressor, domain 2"/>
    <property type="match status" value="1"/>
</dbReference>
<reference evidence="4" key="1">
    <citation type="submission" date="2020-10" db="EMBL/GenBank/DDBJ databases">
        <authorList>
            <person name="Lu T."/>
            <person name="Wang Q."/>
            <person name="Han X."/>
        </authorList>
    </citation>
    <scope>NUCLEOTIDE SEQUENCE</scope>
    <source>
        <strain evidence="4">WQ 366</strain>
    </source>
</reference>
<organism evidence="4 5">
    <name type="scientific">Sphingobacterium bovistauri</name>
    <dbReference type="NCBI Taxonomy" id="2781959"/>
    <lineage>
        <taxon>Bacteria</taxon>
        <taxon>Pseudomonadati</taxon>
        <taxon>Bacteroidota</taxon>
        <taxon>Sphingobacteriia</taxon>
        <taxon>Sphingobacteriales</taxon>
        <taxon>Sphingobacteriaceae</taxon>
        <taxon>Sphingobacterium</taxon>
    </lineage>
</organism>
<evidence type="ECO:0000256" key="1">
    <source>
        <dbReference type="ARBA" id="ARBA00023125"/>
    </source>
</evidence>
<feature type="domain" description="HTH tetR-type" evidence="3">
    <location>
        <begin position="2"/>
        <end position="62"/>
    </location>
</feature>
<dbReference type="InterPro" id="IPR009057">
    <property type="entry name" value="Homeodomain-like_sf"/>
</dbReference>
<dbReference type="PANTHER" id="PTHR30328">
    <property type="entry name" value="TRANSCRIPTIONAL REPRESSOR"/>
    <property type="match status" value="1"/>
</dbReference>
<evidence type="ECO:0000313" key="5">
    <source>
        <dbReference type="Proteomes" id="UP001165302"/>
    </source>
</evidence>
<evidence type="ECO:0000259" key="3">
    <source>
        <dbReference type="PROSITE" id="PS50977"/>
    </source>
</evidence>
<proteinExistence type="predicted"/>
<keyword evidence="5" id="KW-1185">Reference proteome</keyword>
<dbReference type="PANTHER" id="PTHR30328:SF54">
    <property type="entry name" value="HTH-TYPE TRANSCRIPTIONAL REPRESSOR SCO4008"/>
    <property type="match status" value="1"/>
</dbReference>
<name>A0ABS7Z838_9SPHI</name>
<dbReference type="Proteomes" id="UP001165302">
    <property type="component" value="Unassembled WGS sequence"/>
</dbReference>
<accession>A0ABS7Z838</accession>
<gene>
    <name evidence="4" type="ORF">IPZ78_14520</name>
</gene>
<feature type="DNA-binding region" description="H-T-H motif" evidence="2">
    <location>
        <begin position="25"/>
        <end position="44"/>
    </location>
</feature>
<keyword evidence="1 2" id="KW-0238">DNA-binding</keyword>
<protein>
    <submittedName>
        <fullName evidence="4">TetR/AcrR family transcriptional regulator</fullName>
    </submittedName>
</protein>
<dbReference type="EMBL" id="JADEYP010000032">
    <property type="protein sequence ID" value="MCA5006360.1"/>
    <property type="molecule type" value="Genomic_DNA"/>
</dbReference>
<dbReference type="SUPFAM" id="SSF46689">
    <property type="entry name" value="Homeodomain-like"/>
    <property type="match status" value="1"/>
</dbReference>
<evidence type="ECO:0000313" key="4">
    <source>
        <dbReference type="EMBL" id="MCA5006360.1"/>
    </source>
</evidence>
<dbReference type="Pfam" id="PF00440">
    <property type="entry name" value="TetR_N"/>
    <property type="match status" value="1"/>
</dbReference>
<dbReference type="PROSITE" id="PS50977">
    <property type="entry name" value="HTH_TETR_2"/>
    <property type="match status" value="1"/>
</dbReference>
<dbReference type="Gene3D" id="1.10.10.60">
    <property type="entry name" value="Homeodomain-like"/>
    <property type="match status" value="1"/>
</dbReference>
<sequence>MDKRKEEIIEIAIRRFSHYGFAKTTMNEIADDLKITKANLYYYYPEKIGLIKDVIAYISQDLIVDEERLVSGYNGDFLGTMFALLSFRADHMRKYYMLYINENLDWIKDHQFTEFIDEIECKDLSVLQTLLHKAVDEGTLKLSNIEESTYVLRNIIKGLGLIHTIRDVICGIPNKENIDKILDSQISAIKLIFEERIVTNK</sequence>
<dbReference type="InterPro" id="IPR001647">
    <property type="entry name" value="HTH_TetR"/>
</dbReference>
<evidence type="ECO:0000256" key="2">
    <source>
        <dbReference type="PROSITE-ProRule" id="PRU00335"/>
    </source>
</evidence>